<proteinExistence type="predicted"/>
<dbReference type="GeneID" id="39982408"/>
<comment type="caution">
    <text evidence="2">The sequence shown here is derived from an EMBL/GenBank/DDBJ whole genome shotgun (WGS) entry which is preliminary data.</text>
</comment>
<organism evidence="2 3">
    <name type="scientific">Trypanosoma theileri</name>
    <dbReference type="NCBI Taxonomy" id="67003"/>
    <lineage>
        <taxon>Eukaryota</taxon>
        <taxon>Discoba</taxon>
        <taxon>Euglenozoa</taxon>
        <taxon>Kinetoplastea</taxon>
        <taxon>Metakinetoplastina</taxon>
        <taxon>Trypanosomatida</taxon>
        <taxon>Trypanosomatidae</taxon>
        <taxon>Trypanosoma</taxon>
    </lineage>
</organism>
<accession>A0A1X0P713</accession>
<reference evidence="2 3" key="1">
    <citation type="submission" date="2017-03" db="EMBL/GenBank/DDBJ databases">
        <title>An alternative strategy for trypanosome survival in the mammalian bloodstream revealed through genome and transcriptome analysis of the ubiquitous bovine parasite Trypanosoma (Megatrypanum) theileri.</title>
        <authorList>
            <person name="Kelly S."/>
            <person name="Ivens A."/>
            <person name="Mott A."/>
            <person name="O'Neill E."/>
            <person name="Emms D."/>
            <person name="Macleod O."/>
            <person name="Voorheis P."/>
            <person name="Matthews J."/>
            <person name="Matthews K."/>
            <person name="Carrington M."/>
        </authorList>
    </citation>
    <scope>NUCLEOTIDE SEQUENCE [LARGE SCALE GENOMIC DNA]</scope>
    <source>
        <strain evidence="2">Edinburgh</strain>
    </source>
</reference>
<dbReference type="Proteomes" id="UP000192257">
    <property type="component" value="Unassembled WGS sequence"/>
</dbReference>
<evidence type="ECO:0000313" key="2">
    <source>
        <dbReference type="EMBL" id="ORC92220.1"/>
    </source>
</evidence>
<dbReference type="RefSeq" id="XP_028886286.1">
    <property type="nucleotide sequence ID" value="XM_029022628.1"/>
</dbReference>
<evidence type="ECO:0000256" key="1">
    <source>
        <dbReference type="SAM" id="Coils"/>
    </source>
</evidence>
<evidence type="ECO:0000313" key="3">
    <source>
        <dbReference type="Proteomes" id="UP000192257"/>
    </source>
</evidence>
<dbReference type="OrthoDB" id="245915at2759"/>
<keyword evidence="1" id="KW-0175">Coiled coil</keyword>
<dbReference type="VEuPathDB" id="TriTrypDB:TM35_000044340"/>
<dbReference type="EMBL" id="NBCO01000004">
    <property type="protein sequence ID" value="ORC92220.1"/>
    <property type="molecule type" value="Genomic_DNA"/>
</dbReference>
<gene>
    <name evidence="2" type="ORF">TM35_000044340</name>
</gene>
<sequence>MILDNVFPVSSGVPSLGLQVGGAPLEEVLTAVVRLLRSQQQELEGLRRELGERISNNEVKLQKHDEDIKSLSDDLKLQARPIHFYNQPPIHTMAEAVTNMESRLARVEKKEKKDMAVHLGETNNKKLAILYYNQWLVFRKMRTSGKFLLVETKKNIWQRYMRKWNRFLAFQAKRRAQQRHLTRLLLMHENRLLMTYWYKWTEQIKTKEYHRVQRRMSAYDSADLVLRLTSRSIARRAFNDWMKFTESSMESRNSIKRALLLEQKTARLLAEGYLQKWFDAHRMRRIFLMRLKVLEVMRTKIYRDFTHSYLKRWFSFTEKRRHRRRIYSLIPYYHHGNLTALARRYFSRLYTFRLLRRETRGKEALEQRLKELGERADGIQRQLDLGLHTLSHTNSVLARVVDTVMIAEEPRSAIQRLLHEETSDFMSKVSLVNEVETRIPTVNTFNTPMGIREAEPSNEREWQTVKEQQQKEYSNAGEMLQKLRARLDKTYKTSTNSSNGSV</sequence>
<feature type="coiled-coil region" evidence="1">
    <location>
        <begin position="355"/>
        <end position="382"/>
    </location>
</feature>
<dbReference type="AlphaFoldDB" id="A0A1X0P713"/>
<protein>
    <submittedName>
        <fullName evidence="2">Uncharacterized protein</fullName>
    </submittedName>
</protein>
<name>A0A1X0P713_9TRYP</name>
<keyword evidence="3" id="KW-1185">Reference proteome</keyword>